<proteinExistence type="predicted"/>
<dbReference type="InterPro" id="IPR050741">
    <property type="entry name" value="Acyl-CoA_dehydrogenase"/>
</dbReference>
<dbReference type="InterPro" id="IPR036250">
    <property type="entry name" value="AcylCo_DH-like_C"/>
</dbReference>
<evidence type="ECO:0000313" key="4">
    <source>
        <dbReference type="EMBL" id="MEU1951113.1"/>
    </source>
</evidence>
<gene>
    <name evidence="4" type="ORF">ABZ510_04570</name>
</gene>
<sequence>MRLPSAEQYEFVASVEAILRTHDPLRGLRAGPGSRAPQEDLWRDLEAVGVLEPLDDGDVLTACLIAEALGRFAAPVPYLARTVGRAAISVLGGSSGDEDAPTFGFFSARGTFAASRLCLRDSRVDGRLPFVPDADISRTVVAITGADPRAVVLRVADATPTALVTLDATQPMSALEFTGAAARVLPLAGDALTAALARVRHLGTAIHCAGLVGAMSWLLDTTVAYAGQRVQFGQPIASRQAVKHACAEMLARVESSRALLLELADAPAGGERDTSAELLVSTAKGFISEAAEECAARAFQLHGGIGFTWEYDLHHYFKRCIAGAALFGSAAHHRGEVAEALRTQLAPLT</sequence>
<evidence type="ECO:0000259" key="3">
    <source>
        <dbReference type="Pfam" id="PF00441"/>
    </source>
</evidence>
<dbReference type="PANTHER" id="PTHR48083">
    <property type="entry name" value="MEDIUM-CHAIN SPECIFIC ACYL-COA DEHYDROGENASE, MITOCHONDRIAL-RELATED"/>
    <property type="match status" value="1"/>
</dbReference>
<dbReference type="InterPro" id="IPR009075">
    <property type="entry name" value="AcylCo_DH/oxidase_C"/>
</dbReference>
<dbReference type="EMBL" id="JBEYBF010000002">
    <property type="protein sequence ID" value="MEU1951113.1"/>
    <property type="molecule type" value="Genomic_DNA"/>
</dbReference>
<name>A0ABV2WJR4_9NOCA</name>
<dbReference type="Proteomes" id="UP001550628">
    <property type="component" value="Unassembled WGS sequence"/>
</dbReference>
<dbReference type="Gene3D" id="1.20.140.10">
    <property type="entry name" value="Butyryl-CoA Dehydrogenase, subunit A, domain 3"/>
    <property type="match status" value="1"/>
</dbReference>
<reference evidence="4 5" key="1">
    <citation type="submission" date="2024-06" db="EMBL/GenBank/DDBJ databases">
        <title>The Natural Products Discovery Center: Release of the First 8490 Sequenced Strains for Exploring Actinobacteria Biosynthetic Diversity.</title>
        <authorList>
            <person name="Kalkreuter E."/>
            <person name="Kautsar S.A."/>
            <person name="Yang D."/>
            <person name="Bader C.D."/>
            <person name="Teijaro C.N."/>
            <person name="Fluegel L."/>
            <person name="Davis C.M."/>
            <person name="Simpson J.R."/>
            <person name="Lauterbach L."/>
            <person name="Steele A.D."/>
            <person name="Gui C."/>
            <person name="Meng S."/>
            <person name="Li G."/>
            <person name="Viehrig K."/>
            <person name="Ye F."/>
            <person name="Su P."/>
            <person name="Kiefer A.F."/>
            <person name="Nichols A."/>
            <person name="Cepeda A.J."/>
            <person name="Yan W."/>
            <person name="Fan B."/>
            <person name="Jiang Y."/>
            <person name="Adhikari A."/>
            <person name="Zheng C.-J."/>
            <person name="Schuster L."/>
            <person name="Cowan T.M."/>
            <person name="Smanski M.J."/>
            <person name="Chevrette M.G."/>
            <person name="De Carvalho L.P.S."/>
            <person name="Shen B."/>
        </authorList>
    </citation>
    <scope>NUCLEOTIDE SEQUENCE [LARGE SCALE GENOMIC DNA]</scope>
    <source>
        <strain evidence="4 5">NPDC019708</strain>
    </source>
</reference>
<dbReference type="RefSeq" id="WP_356955051.1">
    <property type="nucleotide sequence ID" value="NZ_JBEYBD010000003.1"/>
</dbReference>
<evidence type="ECO:0000313" key="5">
    <source>
        <dbReference type="Proteomes" id="UP001550628"/>
    </source>
</evidence>
<accession>A0ABV2WJR4</accession>
<evidence type="ECO:0000256" key="1">
    <source>
        <dbReference type="ARBA" id="ARBA00022630"/>
    </source>
</evidence>
<dbReference type="SUPFAM" id="SSF47203">
    <property type="entry name" value="Acyl-CoA dehydrogenase C-terminal domain-like"/>
    <property type="match status" value="1"/>
</dbReference>
<keyword evidence="1" id="KW-0285">Flavoprotein</keyword>
<comment type="caution">
    <text evidence="4">The sequence shown here is derived from an EMBL/GenBank/DDBJ whole genome shotgun (WGS) entry which is preliminary data.</text>
</comment>
<feature type="domain" description="Acyl-CoA dehydrogenase/oxidase C-terminal" evidence="3">
    <location>
        <begin position="206"/>
        <end position="341"/>
    </location>
</feature>
<organism evidence="4 5">
    <name type="scientific">Nocardia rhamnosiphila</name>
    <dbReference type="NCBI Taxonomy" id="426716"/>
    <lineage>
        <taxon>Bacteria</taxon>
        <taxon>Bacillati</taxon>
        <taxon>Actinomycetota</taxon>
        <taxon>Actinomycetes</taxon>
        <taxon>Mycobacteriales</taxon>
        <taxon>Nocardiaceae</taxon>
        <taxon>Nocardia</taxon>
    </lineage>
</organism>
<evidence type="ECO:0000256" key="2">
    <source>
        <dbReference type="ARBA" id="ARBA00023002"/>
    </source>
</evidence>
<keyword evidence="2" id="KW-0560">Oxidoreductase</keyword>
<keyword evidence="5" id="KW-1185">Reference proteome</keyword>
<dbReference type="PANTHER" id="PTHR48083:SF2">
    <property type="entry name" value="MEDIUM-CHAIN SPECIFIC ACYL-COA DEHYDROGENASE, MITOCHONDRIAL"/>
    <property type="match status" value="1"/>
</dbReference>
<dbReference type="Pfam" id="PF00441">
    <property type="entry name" value="Acyl-CoA_dh_1"/>
    <property type="match status" value="1"/>
</dbReference>
<protein>
    <submittedName>
        <fullName evidence="4">Acyl-CoA dehydrogenase</fullName>
    </submittedName>
</protein>